<keyword evidence="11" id="KW-0808">Transferase</keyword>
<dbReference type="PROSITE" id="PS50294">
    <property type="entry name" value="WD_REPEATS_REGION"/>
    <property type="match status" value="1"/>
</dbReference>
<dbReference type="Gene3D" id="2.130.10.10">
    <property type="entry name" value="YVTN repeat-like/Quinoprotein amine dehydrogenase"/>
    <property type="match status" value="1"/>
</dbReference>
<evidence type="ECO:0000256" key="8">
    <source>
        <dbReference type="HAMAP-Rule" id="MF_03056"/>
    </source>
</evidence>
<evidence type="ECO:0000256" key="5">
    <source>
        <dbReference type="ARBA" id="ARBA00023242"/>
    </source>
</evidence>
<dbReference type="PANTHER" id="PTHR16288">
    <property type="entry name" value="WD40 REPEAT PROTEIN 4"/>
    <property type="match status" value="1"/>
</dbReference>
<dbReference type="EMBL" id="GIFC01017185">
    <property type="protein sequence ID" value="MXU99268.1"/>
    <property type="molecule type" value="Transcribed_RNA"/>
</dbReference>
<comment type="similarity">
    <text evidence="8">Belongs to the WD repeat TRM82 family.</text>
</comment>
<evidence type="ECO:0000256" key="6">
    <source>
        <dbReference type="ARBA" id="ARBA00093337"/>
    </source>
</evidence>
<dbReference type="GO" id="GO:0106004">
    <property type="term" value="P:tRNA (guanine-N7)-methylation"/>
    <property type="evidence" value="ECO:0007669"/>
    <property type="project" value="UniProtKB-UniRule"/>
</dbReference>
<dbReference type="UniPathway" id="UPA00989"/>
<dbReference type="GO" id="GO:0043527">
    <property type="term" value="C:tRNA methyltransferase complex"/>
    <property type="evidence" value="ECO:0007669"/>
    <property type="project" value="TreeGrafter"/>
</dbReference>
<dbReference type="InterPro" id="IPR001680">
    <property type="entry name" value="WD40_rpt"/>
</dbReference>
<evidence type="ECO:0000256" key="2">
    <source>
        <dbReference type="ARBA" id="ARBA00022574"/>
    </source>
</evidence>
<keyword evidence="5 8" id="KW-0539">Nucleus</keyword>
<reference evidence="11" key="1">
    <citation type="submission" date="2019-12" db="EMBL/GenBank/DDBJ databases">
        <title>An insight into the sialome of adult female Ixodes ricinus ticks feeding for 6 days.</title>
        <authorList>
            <person name="Perner J."/>
            <person name="Ribeiro J.M.C."/>
        </authorList>
    </citation>
    <scope>NUCLEOTIDE SEQUENCE</scope>
    <source>
        <strain evidence="11">Semi-engorged</strain>
        <tissue evidence="11">Salivary glands</tissue>
    </source>
</reference>
<proteinExistence type="inferred from homology"/>
<dbReference type="AlphaFoldDB" id="A0A6B0VDD8"/>
<sequence>MIFIRSINNRVALVCVDSVYIYETADGGFVKARLTIPDTSPQATSTRSEEDADEESQAKEQTDQGFSCGNFSSCSSYFLAVSAQKELLVWKRSDAGNWDLFCQRSLARKCVQVRMCTTRNTAVVADRAGDVYAFELDRAAPSSGTLLLGRLSMALDMVIGEEDQFLAVCDRDEKIQVSRFPNCYNISTFCLGHTQFVSCLALLPNHPEVLVSGSGDGTVRVWCRDTGRQLHRLDLGALVTRGEESEREPAVCRLAVLPSGDTLACLVDGTCDILLLRWEADCLRVLQRVEHCSPPRDVCFDEEGSLWVVGTDASNPVCLYSPATGPTQDVKSWQRMQLPEPGSGDASELPCWAAVLKDMNQCLSEQLKGQQLPASTGSLATLYKQWFSNDSKYLEKKRQREERLACAATKRPRVALSC</sequence>
<keyword evidence="11" id="KW-0489">Methyltransferase</keyword>
<dbReference type="SMART" id="SM00320">
    <property type="entry name" value="WD40"/>
    <property type="match status" value="3"/>
</dbReference>
<dbReference type="PROSITE" id="PS50082">
    <property type="entry name" value="WD_REPEATS_2"/>
    <property type="match status" value="1"/>
</dbReference>
<accession>A0A6B0VDD8</accession>
<keyword evidence="3 8" id="KW-0819">tRNA processing</keyword>
<dbReference type="GO" id="GO:0005829">
    <property type="term" value="C:cytosol"/>
    <property type="evidence" value="ECO:0007669"/>
    <property type="project" value="TreeGrafter"/>
</dbReference>
<keyword evidence="4 8" id="KW-0677">Repeat</keyword>
<evidence type="ECO:0000256" key="10">
    <source>
        <dbReference type="SAM" id="MobiDB-lite"/>
    </source>
</evidence>
<feature type="region of interest" description="Disordered" evidence="10">
    <location>
        <begin position="39"/>
        <end position="64"/>
    </location>
</feature>
<evidence type="ECO:0000256" key="1">
    <source>
        <dbReference type="ARBA" id="ARBA00004123"/>
    </source>
</evidence>
<dbReference type="GO" id="GO:0005634">
    <property type="term" value="C:nucleus"/>
    <property type="evidence" value="ECO:0007669"/>
    <property type="project" value="UniProtKB-SubCell"/>
</dbReference>
<dbReference type="GO" id="GO:0008168">
    <property type="term" value="F:methyltransferase activity"/>
    <property type="evidence" value="ECO:0007669"/>
    <property type="project" value="UniProtKB-KW"/>
</dbReference>
<evidence type="ECO:0000256" key="3">
    <source>
        <dbReference type="ARBA" id="ARBA00022694"/>
    </source>
</evidence>
<dbReference type="HAMAP" id="MF_03056">
    <property type="entry name" value="TRM82"/>
    <property type="match status" value="1"/>
</dbReference>
<dbReference type="InterPro" id="IPR028884">
    <property type="entry name" value="Trm82"/>
</dbReference>
<feature type="repeat" description="WD" evidence="9">
    <location>
        <begin position="190"/>
        <end position="232"/>
    </location>
</feature>
<evidence type="ECO:0000256" key="9">
    <source>
        <dbReference type="PROSITE-ProRule" id="PRU00221"/>
    </source>
</evidence>
<comment type="function">
    <text evidence="8">Required for the formation of N(7)-methylguanine at position 46 (m7G46) in tRNA. In the complex, it is required to stabilize and induce conformational changes of the catalytic subunit.</text>
</comment>
<comment type="function">
    <text evidence="6">Required for the Mettl1-dependent formation of N(7)-methylguanine at position 46 (m7G46) in tRNA. In the Mettl1-wuho methyltransferase complex, it is required to stabilize and induce conformational changes of the catalytic subunit. Required for binding of nanos mRNA and repression of translation by the mei-P26-bgcn-bam-sxl complex. May cooperate with mei-P26 and nanos to derepress the BMP signaling pathway. May cooperate with mei-P26 to suppress expression of a subset of microRNAs. May cooperate with mei-P26 to regulate bam expression levels in germline cells during gametogenesis. Required to promote mitosis to meiosis transition during gametogenesis. May regulate germline cell division in part by regulating ribosome biogenesis.</text>
</comment>
<dbReference type="InterPro" id="IPR036322">
    <property type="entry name" value="WD40_repeat_dom_sf"/>
</dbReference>
<organism evidence="11">
    <name type="scientific">Ixodes ricinus</name>
    <name type="common">Common tick</name>
    <name type="synonym">Acarus ricinus</name>
    <dbReference type="NCBI Taxonomy" id="34613"/>
    <lineage>
        <taxon>Eukaryota</taxon>
        <taxon>Metazoa</taxon>
        <taxon>Ecdysozoa</taxon>
        <taxon>Arthropoda</taxon>
        <taxon>Chelicerata</taxon>
        <taxon>Arachnida</taxon>
        <taxon>Acari</taxon>
        <taxon>Parasitiformes</taxon>
        <taxon>Ixodida</taxon>
        <taxon>Ixodoidea</taxon>
        <taxon>Ixodidae</taxon>
        <taxon>Ixodinae</taxon>
        <taxon>Ixodes</taxon>
    </lineage>
</organism>
<evidence type="ECO:0000256" key="4">
    <source>
        <dbReference type="ARBA" id="ARBA00022737"/>
    </source>
</evidence>
<evidence type="ECO:0000313" key="11">
    <source>
        <dbReference type="EMBL" id="MXU99268.1"/>
    </source>
</evidence>
<comment type="pathway">
    <text evidence="8">tRNA modification; N(7)-methylguanine-tRNA biosynthesis.</text>
</comment>
<evidence type="ECO:0000256" key="7">
    <source>
        <dbReference type="ARBA" id="ARBA00093542"/>
    </source>
</evidence>
<protein>
    <recommendedName>
        <fullName evidence="8">tRNA (guanine-N(7)-)-methyltransferase non-catalytic subunit</fullName>
    </recommendedName>
    <alternativeName>
        <fullName evidence="8">WD repeat-containing protein 4 homolog</fullName>
    </alternativeName>
</protein>
<comment type="subcellular location">
    <subcellularLocation>
        <location evidence="1 8">Nucleus</location>
    </subcellularLocation>
</comment>
<dbReference type="Pfam" id="PF00400">
    <property type="entry name" value="WD40"/>
    <property type="match status" value="1"/>
</dbReference>
<comment type="subunit">
    <text evidence="7">Forms a heterodimer with the catalytic subunit Mettl1. Interacts with mei-P26 and weakly interacts with bgcn; required for the function or formation of the mei-P26-bgcn-bam-sxl complex. Interacts with nanos; may be involved in mei-P26-dependent derepression of the BMP signaling pathway. Interacts with Myc; the interaction may be mediated by mei-P26 and may be involved in the regulation of ribosome biogenesis.</text>
</comment>
<dbReference type="PANTHER" id="PTHR16288:SF0">
    <property type="entry name" value="TRNA (GUANINE-N(7)-)-METHYLTRANSFERASE NON-CATALYTIC SUBUNIT WDR4"/>
    <property type="match status" value="1"/>
</dbReference>
<name>A0A6B0VDD8_IXORI</name>
<dbReference type="InterPro" id="IPR015943">
    <property type="entry name" value="WD40/YVTN_repeat-like_dom_sf"/>
</dbReference>
<dbReference type="SUPFAM" id="SSF50978">
    <property type="entry name" value="WD40 repeat-like"/>
    <property type="match status" value="1"/>
</dbReference>
<keyword evidence="2 8" id="KW-0853">WD repeat</keyword>